<evidence type="ECO:0000256" key="3">
    <source>
        <dbReference type="ARBA" id="ARBA00010982"/>
    </source>
</evidence>
<dbReference type="GO" id="GO:0044281">
    <property type="term" value="P:small molecule metabolic process"/>
    <property type="evidence" value="ECO:0007669"/>
    <property type="project" value="UniProtKB-ARBA"/>
</dbReference>
<comment type="function">
    <text evidence="1">Catalyzes thiolytic cleavage of beta-ketoadipyl-CoA to succinyl-CoA and acetyl-CoA.</text>
</comment>
<dbReference type="PANTHER" id="PTHR18919:SF164">
    <property type="entry name" value="ACETYL-COA ACETYLTRANSFERASE"/>
    <property type="match status" value="1"/>
</dbReference>
<dbReference type="PROSITE" id="PS00099">
    <property type="entry name" value="THIOLASE_3"/>
    <property type="match status" value="1"/>
</dbReference>
<dbReference type="SUPFAM" id="SSF53901">
    <property type="entry name" value="Thiolase-like"/>
    <property type="match status" value="2"/>
</dbReference>
<protein>
    <recommendedName>
        <fullName evidence="5">Beta-ketoadipyl-CoA thiolase</fullName>
        <ecNumber evidence="4">2.3.1.174</ecNumber>
    </recommendedName>
    <alternativeName>
        <fullName evidence="8">3-oxoadipyl-CoA thiolase</fullName>
    </alternativeName>
</protein>
<evidence type="ECO:0000313" key="14">
    <source>
        <dbReference type="Proteomes" id="UP000191160"/>
    </source>
</evidence>
<evidence type="ECO:0000259" key="11">
    <source>
        <dbReference type="Pfam" id="PF00108"/>
    </source>
</evidence>
<comment type="caution">
    <text evidence="13">The sequence shown here is derived from an EMBL/GenBank/DDBJ whole genome shotgun (WGS) entry which is preliminary data.</text>
</comment>
<keyword evidence="14" id="KW-1185">Reference proteome</keyword>
<dbReference type="InterPro" id="IPR020615">
    <property type="entry name" value="Thiolase_acyl_enz_int_AS"/>
</dbReference>
<dbReference type="CDD" id="cd00751">
    <property type="entry name" value="thiolase"/>
    <property type="match status" value="1"/>
</dbReference>
<evidence type="ECO:0000256" key="4">
    <source>
        <dbReference type="ARBA" id="ARBA00012233"/>
    </source>
</evidence>
<feature type="active site" description="Proton acceptor" evidence="9">
    <location>
        <position position="345"/>
    </location>
</feature>
<organism evidence="13 14">
    <name type="scientific">Acinetobacter amyesii</name>
    <dbReference type="NCBI Taxonomy" id="2942470"/>
    <lineage>
        <taxon>Bacteria</taxon>
        <taxon>Pseudomonadati</taxon>
        <taxon>Pseudomonadota</taxon>
        <taxon>Gammaproteobacteria</taxon>
        <taxon>Moraxellales</taxon>
        <taxon>Moraxellaceae</taxon>
        <taxon>Acinetobacter</taxon>
    </lineage>
</organism>
<keyword evidence="6 10" id="KW-0808">Transferase</keyword>
<dbReference type="Pfam" id="PF00108">
    <property type="entry name" value="Thiolase_N"/>
    <property type="match status" value="1"/>
</dbReference>
<feature type="active site" description="Proton acceptor" evidence="9">
    <location>
        <position position="375"/>
    </location>
</feature>
<feature type="active site" description="Acyl-thioester intermediate" evidence="9">
    <location>
        <position position="86"/>
    </location>
</feature>
<dbReference type="Gene3D" id="3.40.47.10">
    <property type="match status" value="2"/>
</dbReference>
<dbReference type="GO" id="GO:0033812">
    <property type="term" value="F:3-oxoadipyl-CoA thiolase activity"/>
    <property type="evidence" value="ECO:0007669"/>
    <property type="project" value="UniProtKB-EC"/>
</dbReference>
<dbReference type="Pfam" id="PF02803">
    <property type="entry name" value="Thiolase_C"/>
    <property type="match status" value="1"/>
</dbReference>
<dbReference type="RefSeq" id="WP_078190938.1">
    <property type="nucleotide sequence ID" value="NZ_JAMCOZ010000013.1"/>
</dbReference>
<evidence type="ECO:0000313" key="13">
    <source>
        <dbReference type="EMBL" id="OOV80825.1"/>
    </source>
</evidence>
<evidence type="ECO:0000256" key="2">
    <source>
        <dbReference type="ARBA" id="ARBA00005071"/>
    </source>
</evidence>
<sequence length="389" mass="40034">MIVIVDGVRTAMGGFQGSLSSCTAPDLGAAAIQAVVARAGLEPTDIDEVIFGCVLPAGLKQGPARQAMRQAGLPDTTGATTINKICGSGMKAVMQAADAIKAGSANIVVAGGMESMSNAPYLLEKARSGYRMGHGKTTDHMFQEGLEDAETGLSMGILAQDMADKKGYTREQQDAFAINSLNKAVAAIQGGFFKNEIVPVTVKSRKGDVVVDTDEQPLSAKPEKIPTLRPAFKKDGTITAANASSISDGASALVVTSEETAQARGLTPLAKVVAYATNSQHPSEFTIAPVGAIEKVLAQAGWDAQEVDLWEVNEAFAMVTMLAIDGFNLDGAKVNIHGGACSLGHPLGSSGSRIIVTLIHALKRTGGKKGVAALCIGGGEATAIAVELI</sequence>
<dbReference type="FunFam" id="3.40.47.10:FF:000010">
    <property type="entry name" value="Acetyl-CoA acetyltransferase (Thiolase)"/>
    <property type="match status" value="1"/>
</dbReference>
<dbReference type="InterPro" id="IPR002155">
    <property type="entry name" value="Thiolase"/>
</dbReference>
<dbReference type="EMBL" id="MVKX01000008">
    <property type="protein sequence ID" value="OOV80825.1"/>
    <property type="molecule type" value="Genomic_DNA"/>
</dbReference>
<accession>A0A1T1GTL7</accession>
<evidence type="ECO:0000256" key="9">
    <source>
        <dbReference type="PIRSR" id="PIRSR000429-1"/>
    </source>
</evidence>
<feature type="domain" description="Thiolase C-terminal" evidence="12">
    <location>
        <begin position="266"/>
        <end position="387"/>
    </location>
</feature>
<reference evidence="13 14" key="1">
    <citation type="submission" date="2017-02" db="EMBL/GenBank/DDBJ databases">
        <title>Acinetobacter sp. ANC 4945, whole genome shotgun sequencing project.</title>
        <authorList>
            <person name="Radolfova-Krizova L."/>
            <person name="Al Atrouni A."/>
            <person name="Nemec A."/>
        </authorList>
    </citation>
    <scope>NUCLEOTIDE SEQUENCE [LARGE SCALE GENOMIC DNA]</scope>
    <source>
        <strain evidence="13 14">ANC 4945</strain>
    </source>
</reference>
<keyword evidence="7 10" id="KW-0012">Acyltransferase</keyword>
<feature type="domain" description="Thiolase N-terminal" evidence="11">
    <location>
        <begin position="2"/>
        <end position="259"/>
    </location>
</feature>
<dbReference type="PANTHER" id="PTHR18919">
    <property type="entry name" value="ACETYL-COA C-ACYLTRANSFERASE"/>
    <property type="match status" value="1"/>
</dbReference>
<dbReference type="AlphaFoldDB" id="A0A1T1GTL7"/>
<dbReference type="Proteomes" id="UP000191160">
    <property type="component" value="Unassembled WGS sequence"/>
</dbReference>
<comment type="similarity">
    <text evidence="3 10">Belongs to the thiolase-like superfamily. Thiolase family.</text>
</comment>
<proteinExistence type="inferred from homology"/>
<dbReference type="PROSITE" id="PS00098">
    <property type="entry name" value="THIOLASE_1"/>
    <property type="match status" value="1"/>
</dbReference>
<evidence type="ECO:0000256" key="6">
    <source>
        <dbReference type="ARBA" id="ARBA00022679"/>
    </source>
</evidence>
<evidence type="ECO:0000256" key="1">
    <source>
        <dbReference type="ARBA" id="ARBA00003720"/>
    </source>
</evidence>
<dbReference type="InterPro" id="IPR020616">
    <property type="entry name" value="Thiolase_N"/>
</dbReference>
<dbReference type="NCBIfam" id="TIGR01930">
    <property type="entry name" value="AcCoA-C-Actrans"/>
    <property type="match status" value="1"/>
</dbReference>
<comment type="pathway">
    <text evidence="2">Aromatic compound metabolism; beta-ketoadipate pathway; acetyl-CoA and succinyl-CoA from 3-oxoadipate: step 2/2.</text>
</comment>
<evidence type="ECO:0000256" key="10">
    <source>
        <dbReference type="RuleBase" id="RU003557"/>
    </source>
</evidence>
<name>A0A1T1GTL7_9GAMM</name>
<evidence type="ECO:0000259" key="12">
    <source>
        <dbReference type="Pfam" id="PF02803"/>
    </source>
</evidence>
<evidence type="ECO:0000256" key="7">
    <source>
        <dbReference type="ARBA" id="ARBA00023315"/>
    </source>
</evidence>
<evidence type="ECO:0000256" key="8">
    <source>
        <dbReference type="ARBA" id="ARBA00041222"/>
    </source>
</evidence>
<dbReference type="PIRSF" id="PIRSF000429">
    <property type="entry name" value="Ac-CoA_Ac_transf"/>
    <property type="match status" value="1"/>
</dbReference>
<dbReference type="InterPro" id="IPR016039">
    <property type="entry name" value="Thiolase-like"/>
</dbReference>
<dbReference type="InterPro" id="IPR020617">
    <property type="entry name" value="Thiolase_C"/>
</dbReference>
<dbReference type="InterPro" id="IPR020610">
    <property type="entry name" value="Thiolase_AS"/>
</dbReference>
<evidence type="ECO:0000256" key="5">
    <source>
        <dbReference type="ARBA" id="ARBA00016181"/>
    </source>
</evidence>
<gene>
    <name evidence="13" type="ORF">B1202_12495</name>
</gene>
<dbReference type="EC" id="2.3.1.174" evidence="4"/>